<name>A0A4Z2EEN3_9TELE</name>
<comment type="caution">
    <text evidence="1">The sequence shown here is derived from an EMBL/GenBank/DDBJ whole genome shotgun (WGS) entry which is preliminary data.</text>
</comment>
<proteinExistence type="predicted"/>
<evidence type="ECO:0000313" key="1">
    <source>
        <dbReference type="EMBL" id="TNN27225.1"/>
    </source>
</evidence>
<sequence>MCISKERRSHDSPPWGRSS</sequence>
<gene>
    <name evidence="1" type="ORF">EYF80_062631</name>
</gene>
<reference evidence="1 2" key="1">
    <citation type="submission" date="2019-03" db="EMBL/GenBank/DDBJ databases">
        <title>First draft genome of Liparis tanakae, snailfish: a comprehensive survey of snailfish specific genes.</title>
        <authorList>
            <person name="Kim W."/>
            <person name="Song I."/>
            <person name="Jeong J.-H."/>
            <person name="Kim D."/>
            <person name="Kim S."/>
            <person name="Ryu S."/>
            <person name="Song J.Y."/>
            <person name="Lee S.K."/>
        </authorList>
    </citation>
    <scope>NUCLEOTIDE SEQUENCE [LARGE SCALE GENOMIC DNA]</scope>
    <source>
        <tissue evidence="1">Muscle</tissue>
    </source>
</reference>
<accession>A0A4Z2EEN3</accession>
<keyword evidence="2" id="KW-1185">Reference proteome</keyword>
<evidence type="ECO:0000313" key="2">
    <source>
        <dbReference type="Proteomes" id="UP000314294"/>
    </source>
</evidence>
<protein>
    <submittedName>
        <fullName evidence="1">Uncharacterized protein</fullName>
    </submittedName>
</protein>
<dbReference type="Proteomes" id="UP000314294">
    <property type="component" value="Unassembled WGS sequence"/>
</dbReference>
<dbReference type="EMBL" id="SRLO01008676">
    <property type="protein sequence ID" value="TNN27225.1"/>
    <property type="molecule type" value="Genomic_DNA"/>
</dbReference>
<organism evidence="1 2">
    <name type="scientific">Liparis tanakae</name>
    <name type="common">Tanaka's snailfish</name>
    <dbReference type="NCBI Taxonomy" id="230148"/>
    <lineage>
        <taxon>Eukaryota</taxon>
        <taxon>Metazoa</taxon>
        <taxon>Chordata</taxon>
        <taxon>Craniata</taxon>
        <taxon>Vertebrata</taxon>
        <taxon>Euteleostomi</taxon>
        <taxon>Actinopterygii</taxon>
        <taxon>Neopterygii</taxon>
        <taxon>Teleostei</taxon>
        <taxon>Neoteleostei</taxon>
        <taxon>Acanthomorphata</taxon>
        <taxon>Eupercaria</taxon>
        <taxon>Perciformes</taxon>
        <taxon>Cottioidei</taxon>
        <taxon>Cottales</taxon>
        <taxon>Liparidae</taxon>
        <taxon>Liparis</taxon>
    </lineage>
</organism>
<dbReference type="AlphaFoldDB" id="A0A4Z2EEN3"/>